<keyword evidence="3" id="KW-0966">Cell projection</keyword>
<sequence length="884" mass="97680">MNELPIINLNSVSSESISTLSEANRRALHNSIEQSFLAKNISIKSDSISMDIEINGRWQTVRLAIEPQSQKLELPEAIVKLDETGLKLTLQTPKQGVHIKATDQLLSLLNFLKGDSIGPNITTHAEIKTTPASLQLPKLDVNLAINPSLAKILDAEPKLIAKLNANTAQILLTISDRFGEQLLKQPIAKNKITQSLTNSFPSMVLNFSEKAPKIQHPITKAALSLRNIELLSENTQNKSWRAATPTPTMHGLEISEKQKQYAIQLKHSAKSMLTQATNLVRPTNEAPLKSGLNYDKPLLNVSFKDVKQAVRTALQNIIAAPFMLIGNKNNKNPVSSNVDTAAIASRILNLNKTSGSQALIYPEAKNLKSEPIVQLFSQIRQTIAFTPQFTVTTPLKVPKHLLATALFSQENLKATPNLPPNSNVSFTNKLSSDAQSSIKQGTSLLQPRTEHVKTGIGHSDAQMATQEKITPKEAIQKTLTPPFTGDNKANQSEQSQTSKTNIKEAKARSISSPIQQNVFSELHKTVKEQVDVSNNAAHQNFSRLSEKVNDTNQAKLPTQHVLSIIKSHYSPSGSLEKLLIKPFISEQPINKDEKLEPKVSSEQINKLSHFKDEKSPDLTRLVHQAFSRMIDEKQHSSAQIANELNLPNPLVGATAQTIINTNLQSSSLLNNVEKLLLTFLSASKVIQSESNDSSTQAKFDALLKTLQPNFKAQNITQLQQQIPNLNSPLMNELVQLNNNLQQNMVQSANLNQNQNQDSDTQLLVSLFLPTKLPDNCKQTHLQIGNYKKPAKANMPEKTVWYIRLNFDYSSLGKLSVQAELMDKSLECQVTGNSAQVCALAQPHIDTLRRKLSAHGLQVGDIELTEDSEKADLFFTQHAIVNVQV</sequence>
<dbReference type="InterPro" id="IPR038610">
    <property type="entry name" value="FliK-like_C_sf"/>
</dbReference>
<reference evidence="4" key="1">
    <citation type="submission" date="2015-11" db="EMBL/GenBank/DDBJ databases">
        <authorList>
            <person name="Kim K.M."/>
        </authorList>
    </citation>
    <scope>NUCLEOTIDE SEQUENCE [LARGE SCALE GENOMIC DNA]</scope>
    <source>
        <strain evidence="4">KCTC 12086</strain>
    </source>
</reference>
<name>A0A0S2JZ85_9GAMM</name>
<dbReference type="Gene3D" id="3.30.750.140">
    <property type="match status" value="1"/>
</dbReference>
<dbReference type="EMBL" id="CP013187">
    <property type="protein sequence ID" value="ALO41482.1"/>
    <property type="molecule type" value="Genomic_DNA"/>
</dbReference>
<organism evidence="3 4">
    <name type="scientific">Pseudoalteromonas phenolica</name>
    <dbReference type="NCBI Taxonomy" id="161398"/>
    <lineage>
        <taxon>Bacteria</taxon>
        <taxon>Pseudomonadati</taxon>
        <taxon>Pseudomonadota</taxon>
        <taxon>Gammaproteobacteria</taxon>
        <taxon>Alteromonadales</taxon>
        <taxon>Pseudoalteromonadaceae</taxon>
        <taxon>Pseudoalteromonas</taxon>
    </lineage>
</organism>
<keyword evidence="3" id="KW-0969">Cilium</keyword>
<feature type="compositionally biased region" description="Polar residues" evidence="1">
    <location>
        <begin position="437"/>
        <end position="446"/>
    </location>
</feature>
<protein>
    <submittedName>
        <fullName evidence="3">Flagellar hook-length control protein FliK</fullName>
    </submittedName>
</protein>
<dbReference type="Pfam" id="PF02120">
    <property type="entry name" value="Flg_hook"/>
    <property type="match status" value="1"/>
</dbReference>
<dbReference type="KEGG" id="pphe:PP2015_964"/>
<dbReference type="RefSeq" id="WP_058029219.1">
    <property type="nucleotide sequence ID" value="NZ_CP013187.1"/>
</dbReference>
<keyword evidence="3" id="KW-0282">Flagellum</keyword>
<keyword evidence="4" id="KW-1185">Reference proteome</keyword>
<evidence type="ECO:0000313" key="3">
    <source>
        <dbReference type="EMBL" id="ALO41482.1"/>
    </source>
</evidence>
<dbReference type="OrthoDB" id="9808002at2"/>
<feature type="region of interest" description="Disordered" evidence="1">
    <location>
        <begin position="437"/>
        <end position="511"/>
    </location>
</feature>
<dbReference type="AlphaFoldDB" id="A0A0S2JZ85"/>
<accession>A0A0S2JZ85</accession>
<dbReference type="Proteomes" id="UP000061457">
    <property type="component" value="Chromosome I"/>
</dbReference>
<dbReference type="STRING" id="161398.PP2015_964"/>
<evidence type="ECO:0000259" key="2">
    <source>
        <dbReference type="Pfam" id="PF02120"/>
    </source>
</evidence>
<feature type="region of interest" description="Disordered" evidence="1">
    <location>
        <begin position="413"/>
        <end position="432"/>
    </location>
</feature>
<dbReference type="InterPro" id="IPR021136">
    <property type="entry name" value="Flagellar_hook_control-like_C"/>
</dbReference>
<dbReference type="PATRIC" id="fig|161398.10.peg.981"/>
<gene>
    <name evidence="3" type="ORF">PP2015_964</name>
</gene>
<evidence type="ECO:0000256" key="1">
    <source>
        <dbReference type="SAM" id="MobiDB-lite"/>
    </source>
</evidence>
<proteinExistence type="predicted"/>
<evidence type="ECO:0000313" key="4">
    <source>
        <dbReference type="Proteomes" id="UP000061457"/>
    </source>
</evidence>
<feature type="compositionally biased region" description="Polar residues" evidence="1">
    <location>
        <begin position="477"/>
        <end position="500"/>
    </location>
</feature>
<feature type="domain" description="Flagellar hook-length control protein-like C-terminal" evidence="2">
    <location>
        <begin position="791"/>
        <end position="869"/>
    </location>
</feature>